<reference evidence="2" key="2">
    <citation type="journal article" date="2021" name="PeerJ">
        <title>Extensive microbial diversity within the chicken gut microbiome revealed by metagenomics and culture.</title>
        <authorList>
            <person name="Gilroy R."/>
            <person name="Ravi A."/>
            <person name="Getino M."/>
            <person name="Pursley I."/>
            <person name="Horton D.L."/>
            <person name="Alikhan N.F."/>
            <person name="Baker D."/>
            <person name="Gharbi K."/>
            <person name="Hall N."/>
            <person name="Watson M."/>
            <person name="Adriaenssens E.M."/>
            <person name="Foster-Nyarko E."/>
            <person name="Jarju S."/>
            <person name="Secka A."/>
            <person name="Antonio M."/>
            <person name="Oren A."/>
            <person name="Chaudhuri R.R."/>
            <person name="La Ragione R."/>
            <person name="Hildebrand F."/>
            <person name="Pallen M.J."/>
        </authorList>
    </citation>
    <scope>NUCLEOTIDE SEQUENCE</scope>
    <source>
        <strain evidence="2">CHK165-10780</strain>
    </source>
</reference>
<protein>
    <submittedName>
        <fullName evidence="2">Uncharacterized protein</fullName>
    </submittedName>
</protein>
<keyword evidence="1" id="KW-1133">Transmembrane helix</keyword>
<dbReference type="EMBL" id="DVFU01000028">
    <property type="protein sequence ID" value="HIQ64368.1"/>
    <property type="molecule type" value="Genomic_DNA"/>
</dbReference>
<keyword evidence="1" id="KW-0472">Membrane</keyword>
<proteinExistence type="predicted"/>
<organism evidence="2 3">
    <name type="scientific">Candidatus Faecenecus gallistercoris</name>
    <dbReference type="NCBI Taxonomy" id="2840793"/>
    <lineage>
        <taxon>Bacteria</taxon>
        <taxon>Bacillati</taxon>
        <taxon>Bacillota</taxon>
        <taxon>Bacillota incertae sedis</taxon>
        <taxon>Candidatus Faecenecus</taxon>
    </lineage>
</organism>
<keyword evidence="1" id="KW-0812">Transmembrane</keyword>
<accession>A0A9D1CKD4</accession>
<comment type="caution">
    <text evidence="2">The sequence shown here is derived from an EMBL/GenBank/DDBJ whole genome shotgun (WGS) entry which is preliminary data.</text>
</comment>
<reference evidence="2" key="1">
    <citation type="submission" date="2020-10" db="EMBL/GenBank/DDBJ databases">
        <authorList>
            <person name="Gilroy R."/>
        </authorList>
    </citation>
    <scope>NUCLEOTIDE SEQUENCE</scope>
    <source>
        <strain evidence="2">CHK165-10780</strain>
    </source>
</reference>
<sequence length="184" mass="21491">MTKQKERTIEEYIAIAKADIWIYVAVAIIILCVLLAICYFHEIPWYLAVLCDLLFFVGVLGRIEVYFSLKKIYQYLKNEKLLSKLGTIDFWNEKDYFLTENFMIVLMDGKVDVFSYQDIQSLTIQNQYYGRGIQNEYCCISTTKGDFSLLTYSTGIVGNQFFHLDSYLLKKNSNIQVLPSERKS</sequence>
<feature type="transmembrane region" description="Helical" evidence="1">
    <location>
        <begin position="45"/>
        <end position="67"/>
    </location>
</feature>
<dbReference type="AlphaFoldDB" id="A0A9D1CKD4"/>
<name>A0A9D1CKD4_9FIRM</name>
<evidence type="ECO:0000313" key="2">
    <source>
        <dbReference type="EMBL" id="HIQ64368.1"/>
    </source>
</evidence>
<dbReference type="Proteomes" id="UP000886725">
    <property type="component" value="Unassembled WGS sequence"/>
</dbReference>
<evidence type="ECO:0000256" key="1">
    <source>
        <dbReference type="SAM" id="Phobius"/>
    </source>
</evidence>
<evidence type="ECO:0000313" key="3">
    <source>
        <dbReference type="Proteomes" id="UP000886725"/>
    </source>
</evidence>
<feature type="transmembrane region" description="Helical" evidence="1">
    <location>
        <begin position="20"/>
        <end position="39"/>
    </location>
</feature>
<gene>
    <name evidence="2" type="ORF">IAC85_01375</name>
</gene>